<evidence type="ECO:0000313" key="6">
    <source>
        <dbReference type="WBParaSite" id="NBR_0002042701-mRNA-1"/>
    </source>
</evidence>
<dbReference type="SMART" id="SM01088">
    <property type="entry name" value="Col_cuticle_N"/>
    <property type="match status" value="1"/>
</dbReference>
<dbReference type="GO" id="GO:0042302">
    <property type="term" value="F:structural constituent of cuticle"/>
    <property type="evidence" value="ECO:0007669"/>
    <property type="project" value="InterPro"/>
</dbReference>
<gene>
    <name evidence="4" type="ORF">NBR_LOCUS20428</name>
</gene>
<feature type="transmembrane region" description="Helical" evidence="2">
    <location>
        <begin position="6"/>
        <end position="29"/>
    </location>
</feature>
<evidence type="ECO:0000313" key="4">
    <source>
        <dbReference type="EMBL" id="VDL84165.1"/>
    </source>
</evidence>
<dbReference type="Pfam" id="PF01484">
    <property type="entry name" value="Col_cuticle_N"/>
    <property type="match status" value="1"/>
</dbReference>
<dbReference type="Proteomes" id="UP000271162">
    <property type="component" value="Unassembled WGS sequence"/>
</dbReference>
<evidence type="ECO:0000259" key="3">
    <source>
        <dbReference type="SMART" id="SM01088"/>
    </source>
</evidence>
<keyword evidence="2" id="KW-1133">Transmembrane helix</keyword>
<keyword evidence="2" id="KW-0472">Membrane</keyword>
<protein>
    <submittedName>
        <fullName evidence="6">Col_cuticle_N domain-containing protein</fullName>
    </submittedName>
</protein>
<evidence type="ECO:0000256" key="1">
    <source>
        <dbReference type="ARBA" id="ARBA00022737"/>
    </source>
</evidence>
<reference evidence="6" key="1">
    <citation type="submission" date="2017-02" db="UniProtKB">
        <authorList>
            <consortium name="WormBaseParasite"/>
        </authorList>
    </citation>
    <scope>IDENTIFICATION</scope>
</reference>
<evidence type="ECO:0000256" key="2">
    <source>
        <dbReference type="SAM" id="Phobius"/>
    </source>
</evidence>
<sequence>MALTTVLSTVAAATATVTTLSIIVVAYLVHDINNFYDESIVELQDFKDLANSAWHEMRPT</sequence>
<dbReference type="AlphaFoldDB" id="A0A0N4YT55"/>
<dbReference type="InterPro" id="IPR002486">
    <property type="entry name" value="Col_cuticle_N"/>
</dbReference>
<accession>A0A0N4YT55</accession>
<organism evidence="6">
    <name type="scientific">Nippostrongylus brasiliensis</name>
    <name type="common">Rat hookworm</name>
    <dbReference type="NCBI Taxonomy" id="27835"/>
    <lineage>
        <taxon>Eukaryota</taxon>
        <taxon>Metazoa</taxon>
        <taxon>Ecdysozoa</taxon>
        <taxon>Nematoda</taxon>
        <taxon>Chromadorea</taxon>
        <taxon>Rhabditida</taxon>
        <taxon>Rhabditina</taxon>
        <taxon>Rhabditomorpha</taxon>
        <taxon>Strongyloidea</taxon>
        <taxon>Heligmosomidae</taxon>
        <taxon>Nippostrongylus</taxon>
    </lineage>
</organism>
<name>A0A0N4YT55_NIPBR</name>
<keyword evidence="5" id="KW-1185">Reference proteome</keyword>
<reference evidence="4 5" key="2">
    <citation type="submission" date="2018-11" db="EMBL/GenBank/DDBJ databases">
        <authorList>
            <consortium name="Pathogen Informatics"/>
        </authorList>
    </citation>
    <scope>NUCLEOTIDE SEQUENCE [LARGE SCALE GENOMIC DNA]</scope>
</reference>
<evidence type="ECO:0000313" key="5">
    <source>
        <dbReference type="Proteomes" id="UP000271162"/>
    </source>
</evidence>
<keyword evidence="2" id="KW-0812">Transmembrane</keyword>
<dbReference type="WBParaSite" id="NBR_0002042701-mRNA-1">
    <property type="protein sequence ID" value="NBR_0002042701-mRNA-1"/>
    <property type="gene ID" value="NBR_0002042701"/>
</dbReference>
<proteinExistence type="predicted"/>
<feature type="domain" description="Nematode cuticle collagen N-terminal" evidence="3">
    <location>
        <begin position="5"/>
        <end position="57"/>
    </location>
</feature>
<dbReference type="EMBL" id="UYSL01025132">
    <property type="protein sequence ID" value="VDL84165.1"/>
    <property type="molecule type" value="Genomic_DNA"/>
</dbReference>
<keyword evidence="1" id="KW-0677">Repeat</keyword>
<dbReference type="STRING" id="27835.A0A0N4YT55"/>